<evidence type="ECO:0000313" key="3">
    <source>
        <dbReference type="Proteomes" id="UP000078546"/>
    </source>
</evidence>
<gene>
    <name evidence="2" type="ORF">POVCU1_032230</name>
    <name evidence="1" type="ORF">POVCU2_0034850</name>
</gene>
<dbReference type="Proteomes" id="UP000078546">
    <property type="component" value="Unassembled WGS sequence"/>
</dbReference>
<evidence type="ECO:0000313" key="4">
    <source>
        <dbReference type="Proteomes" id="UP000078560"/>
    </source>
</evidence>
<reference evidence="1" key="2">
    <citation type="submission" date="2016-05" db="EMBL/GenBank/DDBJ databases">
        <authorList>
            <person name="Lavstsen T."/>
            <person name="Jespersen J.S."/>
        </authorList>
    </citation>
    <scope>NUCLEOTIDE SEQUENCE [LARGE SCALE GENOMIC DNA]</scope>
</reference>
<dbReference type="EMBL" id="FLQU01000467">
    <property type="protein sequence ID" value="SBS86036.1"/>
    <property type="molecule type" value="Genomic_DNA"/>
</dbReference>
<reference evidence="3 4" key="1">
    <citation type="submission" date="2016-05" db="EMBL/GenBank/DDBJ databases">
        <authorList>
            <person name="Naeem Raeece"/>
        </authorList>
    </citation>
    <scope>NUCLEOTIDE SEQUENCE [LARGE SCALE GENOMIC DNA]</scope>
</reference>
<dbReference type="Proteomes" id="UP000078560">
    <property type="component" value="Unassembled WGS sequence"/>
</dbReference>
<dbReference type="AlphaFoldDB" id="A0A1A8W4F7"/>
<sequence length="375" mass="43165">MRKVDVAGIGEDPKRCSCCTCCSIFAEPYDLNSKLSFFDDGLSSESKREKQDEMKGKKEEEIKSKNFKDIKNEVKICNININNEMETAMCINFKRRKTSNEEEEHYSFRLPKYIDVCSEIIRNRTKGGIVNKPDGGMNREKSEVEEAKYRNGIAQPHKNRTSIISWVFNEDMYNKIKNEGGEITGRKGEDSAFTNAYIGSIDVNTDYVEKHTNEPMAQGVREIQIEGSSEESSNLTDDDMLSEVSNLEEFCSKYDVQDSSDIMSISSDEPIENKKNICNNLKCIETNSFIVEYEDGKNILFVNEKPYILEEDKEVNYLIECTEENMMPIHCKLEKKIFVKSVYKEEQIHPSDLNVVKTDVYYSLNDDNMANSEEK</sequence>
<organism evidence="1 4">
    <name type="scientific">Plasmodium ovale curtisi</name>
    <dbReference type="NCBI Taxonomy" id="864141"/>
    <lineage>
        <taxon>Eukaryota</taxon>
        <taxon>Sar</taxon>
        <taxon>Alveolata</taxon>
        <taxon>Apicomplexa</taxon>
        <taxon>Aconoidasida</taxon>
        <taxon>Haemosporida</taxon>
        <taxon>Plasmodiidae</taxon>
        <taxon>Plasmodium</taxon>
        <taxon>Plasmodium (Plasmodium)</taxon>
    </lineage>
</organism>
<name>A0A1A8W4F7_PLAOA</name>
<evidence type="ECO:0000313" key="1">
    <source>
        <dbReference type="EMBL" id="SBS86036.1"/>
    </source>
</evidence>
<evidence type="ECO:0000313" key="2">
    <source>
        <dbReference type="EMBL" id="SBS96363.1"/>
    </source>
</evidence>
<proteinExistence type="predicted"/>
<dbReference type="EMBL" id="FLQV01000592">
    <property type="protein sequence ID" value="SBS96363.1"/>
    <property type="molecule type" value="Genomic_DNA"/>
</dbReference>
<protein>
    <submittedName>
        <fullName evidence="1">Uncharacterized protein</fullName>
    </submittedName>
</protein>
<accession>A0A1A8W4F7</accession>